<evidence type="ECO:0000313" key="5">
    <source>
        <dbReference type="EMBL" id="AAL02686.1"/>
    </source>
</evidence>
<evidence type="ECO:0000256" key="1">
    <source>
        <dbReference type="ARBA" id="ARBA00022679"/>
    </source>
</evidence>
<evidence type="ECO:0000256" key="2">
    <source>
        <dbReference type="ARBA" id="ARBA00022741"/>
    </source>
</evidence>
<dbReference type="Proteomes" id="UP000000816">
    <property type="component" value="Chromosome"/>
</dbReference>
<dbReference type="KEGG" id="rco:RC0148"/>
<dbReference type="Pfam" id="PF00871">
    <property type="entry name" value="Acetate_kinase"/>
    <property type="match status" value="1"/>
</dbReference>
<dbReference type="HOGENOM" id="CLU_2635757_0_0_5"/>
<dbReference type="EMBL" id="AE006914">
    <property type="protein sequence ID" value="AAL02686.1"/>
    <property type="molecule type" value="Genomic_DNA"/>
</dbReference>
<evidence type="ECO:0000313" key="6">
    <source>
        <dbReference type="Proteomes" id="UP000000816"/>
    </source>
</evidence>
<dbReference type="InterPro" id="IPR043129">
    <property type="entry name" value="ATPase_NBD"/>
</dbReference>
<gene>
    <name evidence="5" type="ordered locus">RC0148</name>
</gene>
<dbReference type="EC" id="2.3.1.129" evidence="5"/>
<dbReference type="AlphaFoldDB" id="Q92JB9"/>
<keyword evidence="3 5" id="KW-0418">Kinase</keyword>
<accession>Q92JB9</accession>
<evidence type="ECO:0000256" key="4">
    <source>
        <dbReference type="ARBA" id="ARBA00022840"/>
    </source>
</evidence>
<organism evidence="5 6">
    <name type="scientific">Rickettsia conorii (strain ATCC VR-613 / Malish 7)</name>
    <dbReference type="NCBI Taxonomy" id="272944"/>
    <lineage>
        <taxon>Bacteria</taxon>
        <taxon>Pseudomonadati</taxon>
        <taxon>Pseudomonadota</taxon>
        <taxon>Alphaproteobacteria</taxon>
        <taxon>Rickettsiales</taxon>
        <taxon>Rickettsiaceae</taxon>
        <taxon>Rickettsieae</taxon>
        <taxon>Rickettsia</taxon>
        <taxon>spotted fever group</taxon>
    </lineage>
</organism>
<dbReference type="SUPFAM" id="SSF53067">
    <property type="entry name" value="Actin-like ATPase domain"/>
    <property type="match status" value="1"/>
</dbReference>
<dbReference type="GO" id="GO:0016774">
    <property type="term" value="F:phosphotransferase activity, carboxyl group as acceptor"/>
    <property type="evidence" value="ECO:0007669"/>
    <property type="project" value="InterPro"/>
</dbReference>
<reference evidence="5 6" key="1">
    <citation type="journal article" date="2001" name="Science">
        <title>Mechanisms of evolution in Rickettsia conorii and R. prowazekii.</title>
        <authorList>
            <person name="Ogata H."/>
            <person name="Audic S."/>
            <person name="Renesto-Audiffren P."/>
            <person name="Fournier P.-E."/>
            <person name="Barbe V."/>
            <person name="Samson D."/>
            <person name="Roux V."/>
            <person name="Cossart P."/>
            <person name="Weissenbach J."/>
            <person name="Claverie J.-M."/>
            <person name="Raoult D."/>
        </authorList>
    </citation>
    <scope>NUCLEOTIDE SEQUENCE [LARGE SCALE GENOMIC DNA]</scope>
    <source>
        <strain evidence="6">ATCC VR-613 / Malish 7</strain>
    </source>
</reference>
<keyword evidence="1 5" id="KW-0808">Transferase</keyword>
<dbReference type="GO" id="GO:0008780">
    <property type="term" value="F:acyl-[acyl-carrier-protein]-UDP-N-acetylglucosamine O-acyltransferase activity"/>
    <property type="evidence" value="ECO:0007669"/>
    <property type="project" value="UniProtKB-EC"/>
</dbReference>
<dbReference type="PIR" id="D97718">
    <property type="entry name" value="D97718"/>
</dbReference>
<keyword evidence="2" id="KW-0547">Nucleotide-binding</keyword>
<proteinExistence type="predicted"/>
<keyword evidence="5" id="KW-0012">Acyltransferase</keyword>
<name>Q92JB9_RICCN</name>
<keyword evidence="4" id="KW-0067">ATP-binding</keyword>
<protein>
    <submittedName>
        <fullName evidence="5">Acetate kinase (AckA)-like protein</fullName>
        <ecNumber evidence="5">2.3.1.129</ecNumber>
    </submittedName>
</protein>
<dbReference type="InterPro" id="IPR000890">
    <property type="entry name" value="Aliphatic_acid_kin_short-chain"/>
</dbReference>
<dbReference type="GO" id="GO:0005524">
    <property type="term" value="F:ATP binding"/>
    <property type="evidence" value="ECO:0007669"/>
    <property type="project" value="UniProtKB-KW"/>
</dbReference>
<sequence>MIIDLFEDWWKKQQNLKLIATGRRIVHGEKIFNKLVIINEKVSEDLRPLIPLKVPCINLIICRYWLYFFKNIKKSHI</sequence>
<dbReference type="Gene3D" id="3.30.420.40">
    <property type="match status" value="1"/>
</dbReference>
<dbReference type="GO" id="GO:0016301">
    <property type="term" value="F:kinase activity"/>
    <property type="evidence" value="ECO:0007669"/>
    <property type="project" value="UniProtKB-KW"/>
</dbReference>
<evidence type="ECO:0000256" key="3">
    <source>
        <dbReference type="ARBA" id="ARBA00022777"/>
    </source>
</evidence>